<protein>
    <submittedName>
        <fullName evidence="2">Uncharacterized protein</fullName>
    </submittedName>
</protein>
<evidence type="ECO:0000313" key="3">
    <source>
        <dbReference type="Proteomes" id="UP001152799"/>
    </source>
</evidence>
<gene>
    <name evidence="2" type="ORF">CEUTPL_LOCUS4371</name>
</gene>
<dbReference type="AlphaFoldDB" id="A0A9N9MKM0"/>
<reference evidence="2" key="1">
    <citation type="submission" date="2022-01" db="EMBL/GenBank/DDBJ databases">
        <authorList>
            <person name="King R."/>
        </authorList>
    </citation>
    <scope>NUCLEOTIDE SEQUENCE</scope>
</reference>
<sequence>MGKPKAKILKNLVAPEINSIEQVIMAKNASVKIIKYHSNNKKKSSLHEDFLAPSTNFKENVIINDLINVLDQVESKNVDVESDDERYEYISPPNSARLGSHEDFLAPNTNYEENVIINDLMNVLDQVESKNVDVESDDERYEYISPPNSAGLESHEDFLAPSTNYEENVIINDLINVLDQVESKNVDVESDDERYEYISPPNSARLGSHEDFLAPNTNYEENVIINDLINVLDQVESKNVDVESDDERYEYISPPNSAGLESHEDFLAPSTNYEENVIINDLISVLDEVESKNAVQQEVHMDIAENNMDSEVETEMCDVIERDLALNDIRQKAEIINIKLNTYLDK</sequence>
<evidence type="ECO:0000313" key="2">
    <source>
        <dbReference type="EMBL" id="CAG9763713.1"/>
    </source>
</evidence>
<name>A0A9N9MKM0_9CUCU</name>
<accession>A0A9N9MKM0</accession>
<proteinExistence type="predicted"/>
<dbReference type="Proteomes" id="UP001152799">
    <property type="component" value="Chromosome 14"/>
</dbReference>
<organism evidence="2 3">
    <name type="scientific">Ceutorhynchus assimilis</name>
    <name type="common">cabbage seed weevil</name>
    <dbReference type="NCBI Taxonomy" id="467358"/>
    <lineage>
        <taxon>Eukaryota</taxon>
        <taxon>Metazoa</taxon>
        <taxon>Ecdysozoa</taxon>
        <taxon>Arthropoda</taxon>
        <taxon>Hexapoda</taxon>
        <taxon>Insecta</taxon>
        <taxon>Pterygota</taxon>
        <taxon>Neoptera</taxon>
        <taxon>Endopterygota</taxon>
        <taxon>Coleoptera</taxon>
        <taxon>Polyphaga</taxon>
        <taxon>Cucujiformia</taxon>
        <taxon>Curculionidae</taxon>
        <taxon>Ceutorhynchinae</taxon>
        <taxon>Ceutorhynchus</taxon>
    </lineage>
</organism>
<feature type="region of interest" description="Disordered" evidence="1">
    <location>
        <begin position="242"/>
        <end position="261"/>
    </location>
</feature>
<dbReference type="EMBL" id="OU892290">
    <property type="protein sequence ID" value="CAG9763713.1"/>
    <property type="molecule type" value="Genomic_DNA"/>
</dbReference>
<evidence type="ECO:0000256" key="1">
    <source>
        <dbReference type="SAM" id="MobiDB-lite"/>
    </source>
</evidence>
<keyword evidence="3" id="KW-1185">Reference proteome</keyword>